<name>A0A2X2R8R7_CAPOC</name>
<evidence type="ECO:0000313" key="2">
    <source>
        <dbReference type="EMBL" id="SQA77566.1"/>
    </source>
</evidence>
<organism evidence="2 3">
    <name type="scientific">Capnocytophaga ochracea</name>
    <dbReference type="NCBI Taxonomy" id="1018"/>
    <lineage>
        <taxon>Bacteria</taxon>
        <taxon>Pseudomonadati</taxon>
        <taxon>Bacteroidota</taxon>
        <taxon>Flavobacteriia</taxon>
        <taxon>Flavobacteriales</taxon>
        <taxon>Flavobacteriaceae</taxon>
        <taxon>Capnocytophaga</taxon>
    </lineage>
</organism>
<protein>
    <recommendedName>
        <fullName evidence="1">DUF6922 domain-containing protein</fullName>
    </recommendedName>
</protein>
<dbReference type="Proteomes" id="UP000249891">
    <property type="component" value="Unassembled WGS sequence"/>
</dbReference>
<dbReference type="EMBL" id="UARG01000017">
    <property type="protein sequence ID" value="SQA77566.1"/>
    <property type="molecule type" value="Genomic_DNA"/>
</dbReference>
<reference evidence="2 3" key="1">
    <citation type="submission" date="2018-06" db="EMBL/GenBank/DDBJ databases">
        <authorList>
            <consortium name="Pathogen Informatics"/>
            <person name="Doyle S."/>
        </authorList>
    </citation>
    <scope>NUCLEOTIDE SEQUENCE [LARGE SCALE GENOMIC DNA]</scope>
    <source>
        <strain evidence="2 3">NCTC11546</strain>
    </source>
</reference>
<evidence type="ECO:0000313" key="3">
    <source>
        <dbReference type="Proteomes" id="UP000249891"/>
    </source>
</evidence>
<dbReference type="AlphaFoldDB" id="A0A2X2R8R7"/>
<gene>
    <name evidence="2" type="ORF">NCTC11546_00780</name>
</gene>
<dbReference type="InterPro" id="IPR053830">
    <property type="entry name" value="DUF6922"/>
</dbReference>
<accession>A0A2X2R8R7</accession>
<dbReference type="RefSeq" id="WP_002673333.1">
    <property type="nucleotide sequence ID" value="NZ_CP085961.1"/>
</dbReference>
<dbReference type="Pfam" id="PF21956">
    <property type="entry name" value="DUF6922"/>
    <property type="match status" value="1"/>
</dbReference>
<proteinExistence type="predicted"/>
<feature type="domain" description="DUF6922" evidence="1">
    <location>
        <begin position="15"/>
        <end position="64"/>
    </location>
</feature>
<sequence length="100" mass="12054">MNTDLDKEFKANVHSRVFWDCHFDKLSLKESKYFMIARTLMRGTDKEIQFIETHFSLEDILKAVEKSPEADAVCRNYYRYIYNYVTKRKQSDRRTSEKIA</sequence>
<evidence type="ECO:0000259" key="1">
    <source>
        <dbReference type="Pfam" id="PF21956"/>
    </source>
</evidence>